<sequence>MGDAPVVVGSSWWLEMIAKGDGWRGSSAMVAGGVMGCLWLSEGVRVIEMSHMTNESDDEMLSQDHTGSPLIDEGNCGGSMNGGVVLKKGPWTSAEDAILVDYVRKHGEGNWNAVQKHSGLFRCGKSCRLRWANHLRPNLKKGAFTPDEEKTIIELHAKMGNKWARMAAHLPGRTDNEIKNYWNTRIKRRQRAGLPLYPPEVCLQAFQENQQNQNASGDKGQHDLMQTDICEIPDVIFDSLKANHGVLPYVPELPDISTSSMLMKGLGSSQCYGSVPPMVHRQKRLRESPTSFSGHDGIVRNEPSPFDQTPDDNCDNMTSQFFGLSFPYDPDPITKNLLSFSGNQSSHFLINGNFSASKPTNGAVKLELPSLQYPETDFSSWGSSSPPALLESVDAFIQSPPSGTLQSDCLSPRNSGLLDALLYEAKTLSTKNQLSDKSSNSSTITPGDKANSSALDICETKWEEYGDSISPLGNSAASIFNECTPVSVSGSSLDEITPENFPGSNVKSEADDQTWTMDGETKETATQLDFSRPDALLGSCWLGQSVACAKDQGIGTDARAVALGDDLGNDYKHMAAGTALSPGWGFVSCSWNNMPAVCQMSELP</sequence>
<comment type="subcellular location">
    <subcellularLocation>
        <location evidence="1">Nucleus</location>
    </subcellularLocation>
</comment>
<dbReference type="EMBL" id="SDRB02012338">
    <property type="protein sequence ID" value="THF98035.1"/>
    <property type="molecule type" value="Genomic_DNA"/>
</dbReference>
<evidence type="ECO:0000313" key="11">
    <source>
        <dbReference type="EMBL" id="THF98035.1"/>
    </source>
</evidence>
<dbReference type="GO" id="GO:0003677">
    <property type="term" value="F:DNA binding"/>
    <property type="evidence" value="ECO:0007669"/>
    <property type="project" value="UniProtKB-KW"/>
</dbReference>
<dbReference type="GO" id="GO:0005634">
    <property type="term" value="C:nucleus"/>
    <property type="evidence" value="ECO:0007669"/>
    <property type="project" value="UniProtKB-SubCell"/>
</dbReference>
<proteinExistence type="predicted"/>
<evidence type="ECO:0008006" key="13">
    <source>
        <dbReference type="Google" id="ProtNLM"/>
    </source>
</evidence>
<comment type="caution">
    <text evidence="11">The sequence shown here is derived from an EMBL/GenBank/DDBJ whole genome shotgun (WGS) entry which is preliminary data.</text>
</comment>
<protein>
    <recommendedName>
        <fullName evidence="13">Transcription factor GAMYB</fullName>
    </recommendedName>
</protein>
<evidence type="ECO:0000259" key="10">
    <source>
        <dbReference type="PROSITE" id="PS51294"/>
    </source>
</evidence>
<dbReference type="GO" id="GO:0048235">
    <property type="term" value="P:pollen sperm cell differentiation"/>
    <property type="evidence" value="ECO:0007669"/>
    <property type="project" value="UniProtKB-ARBA"/>
</dbReference>
<keyword evidence="3" id="KW-0805">Transcription regulation</keyword>
<feature type="domain" description="Myb-like" evidence="9">
    <location>
        <begin position="136"/>
        <end position="186"/>
    </location>
</feature>
<organism evidence="11 12">
    <name type="scientific">Camellia sinensis var. sinensis</name>
    <name type="common">China tea</name>
    <dbReference type="NCBI Taxonomy" id="542762"/>
    <lineage>
        <taxon>Eukaryota</taxon>
        <taxon>Viridiplantae</taxon>
        <taxon>Streptophyta</taxon>
        <taxon>Embryophyta</taxon>
        <taxon>Tracheophyta</taxon>
        <taxon>Spermatophyta</taxon>
        <taxon>Magnoliopsida</taxon>
        <taxon>eudicotyledons</taxon>
        <taxon>Gunneridae</taxon>
        <taxon>Pentapetalae</taxon>
        <taxon>asterids</taxon>
        <taxon>Ericales</taxon>
        <taxon>Theaceae</taxon>
        <taxon>Camellia</taxon>
    </lineage>
</organism>
<keyword evidence="12" id="KW-1185">Reference proteome</keyword>
<evidence type="ECO:0000256" key="7">
    <source>
        <dbReference type="ARBA" id="ARBA00023242"/>
    </source>
</evidence>
<dbReference type="SUPFAM" id="SSF46689">
    <property type="entry name" value="Homeodomain-like"/>
    <property type="match status" value="1"/>
</dbReference>
<evidence type="ECO:0000256" key="1">
    <source>
        <dbReference type="ARBA" id="ARBA00004123"/>
    </source>
</evidence>
<dbReference type="GO" id="GO:0090406">
    <property type="term" value="C:pollen tube"/>
    <property type="evidence" value="ECO:0007669"/>
    <property type="project" value="UniProtKB-ARBA"/>
</dbReference>
<dbReference type="GO" id="GO:0080092">
    <property type="term" value="P:regulation of pollen tube growth"/>
    <property type="evidence" value="ECO:0007669"/>
    <property type="project" value="UniProtKB-ARBA"/>
</dbReference>
<evidence type="ECO:0000259" key="9">
    <source>
        <dbReference type="PROSITE" id="PS50090"/>
    </source>
</evidence>
<keyword evidence="4" id="KW-0238">DNA-binding</keyword>
<keyword evidence="5" id="KW-0010">Activator</keyword>
<keyword evidence="2" id="KW-0677">Repeat</keyword>
<dbReference type="InterPro" id="IPR001005">
    <property type="entry name" value="SANT/Myb"/>
</dbReference>
<dbReference type="Pfam" id="PF00249">
    <property type="entry name" value="Myb_DNA-binding"/>
    <property type="match status" value="2"/>
</dbReference>
<reference evidence="11 12" key="1">
    <citation type="journal article" date="2018" name="Proc. Natl. Acad. Sci. U.S.A.">
        <title>Draft genome sequence of Camellia sinensis var. sinensis provides insights into the evolution of the tea genome and tea quality.</title>
        <authorList>
            <person name="Wei C."/>
            <person name="Yang H."/>
            <person name="Wang S."/>
            <person name="Zhao J."/>
            <person name="Liu C."/>
            <person name="Gao L."/>
            <person name="Xia E."/>
            <person name="Lu Y."/>
            <person name="Tai Y."/>
            <person name="She G."/>
            <person name="Sun J."/>
            <person name="Cao H."/>
            <person name="Tong W."/>
            <person name="Gao Q."/>
            <person name="Li Y."/>
            <person name="Deng W."/>
            <person name="Jiang X."/>
            <person name="Wang W."/>
            <person name="Chen Q."/>
            <person name="Zhang S."/>
            <person name="Li H."/>
            <person name="Wu J."/>
            <person name="Wang P."/>
            <person name="Li P."/>
            <person name="Shi C."/>
            <person name="Zheng F."/>
            <person name="Jian J."/>
            <person name="Huang B."/>
            <person name="Shan D."/>
            <person name="Shi M."/>
            <person name="Fang C."/>
            <person name="Yue Y."/>
            <person name="Li F."/>
            <person name="Li D."/>
            <person name="Wei S."/>
            <person name="Han B."/>
            <person name="Jiang C."/>
            <person name="Yin Y."/>
            <person name="Xia T."/>
            <person name="Zhang Z."/>
            <person name="Bennetzen J.L."/>
            <person name="Zhao S."/>
            <person name="Wan X."/>
        </authorList>
    </citation>
    <scope>NUCLEOTIDE SEQUENCE [LARGE SCALE GENOMIC DNA]</scope>
    <source>
        <strain evidence="12">cv. Shuchazao</strain>
        <tissue evidence="11">Leaf</tissue>
    </source>
</reference>
<dbReference type="InterPro" id="IPR017930">
    <property type="entry name" value="Myb_dom"/>
</dbReference>
<evidence type="ECO:0000256" key="8">
    <source>
        <dbReference type="SAM" id="MobiDB-lite"/>
    </source>
</evidence>
<dbReference type="SMART" id="SM00717">
    <property type="entry name" value="SANT"/>
    <property type="match status" value="2"/>
</dbReference>
<gene>
    <name evidence="11" type="ORF">TEA_022757</name>
</gene>
<dbReference type="InterPro" id="IPR009057">
    <property type="entry name" value="Homeodomain-like_sf"/>
</dbReference>
<dbReference type="AlphaFoldDB" id="A0A4S4D996"/>
<keyword evidence="7" id="KW-0539">Nucleus</keyword>
<feature type="region of interest" description="Disordered" evidence="8">
    <location>
        <begin position="432"/>
        <end position="451"/>
    </location>
</feature>
<evidence type="ECO:0000256" key="6">
    <source>
        <dbReference type="ARBA" id="ARBA00023163"/>
    </source>
</evidence>
<dbReference type="GO" id="GO:0003700">
    <property type="term" value="F:DNA-binding transcription factor activity"/>
    <property type="evidence" value="ECO:0007669"/>
    <property type="project" value="UniProtKB-ARBA"/>
</dbReference>
<dbReference type="FunFam" id="1.10.10.60:FF:000001">
    <property type="entry name" value="MYB-related transcription factor"/>
    <property type="match status" value="1"/>
</dbReference>
<evidence type="ECO:0000313" key="12">
    <source>
        <dbReference type="Proteomes" id="UP000306102"/>
    </source>
</evidence>
<keyword evidence="6" id="KW-0804">Transcription</keyword>
<evidence type="ECO:0000256" key="5">
    <source>
        <dbReference type="ARBA" id="ARBA00023159"/>
    </source>
</evidence>
<feature type="domain" description="HTH myb-type" evidence="10">
    <location>
        <begin position="136"/>
        <end position="190"/>
    </location>
</feature>
<feature type="domain" description="HTH myb-type" evidence="10">
    <location>
        <begin position="83"/>
        <end position="135"/>
    </location>
</feature>
<evidence type="ECO:0000256" key="4">
    <source>
        <dbReference type="ARBA" id="ARBA00023125"/>
    </source>
</evidence>
<name>A0A4S4D996_CAMSN</name>
<feature type="domain" description="Myb-like" evidence="9">
    <location>
        <begin position="86"/>
        <end position="135"/>
    </location>
</feature>
<dbReference type="PANTHER" id="PTHR47995:SF18">
    <property type="entry name" value="TRANSCRIPTION FACTOR MYB65"/>
    <property type="match status" value="1"/>
</dbReference>
<dbReference type="PROSITE" id="PS51294">
    <property type="entry name" value="HTH_MYB"/>
    <property type="match status" value="2"/>
</dbReference>
<dbReference type="FunFam" id="1.10.10.60:FF:000404">
    <property type="entry name" value="Transcription factor MYB97"/>
    <property type="match status" value="1"/>
</dbReference>
<dbReference type="STRING" id="542762.A0A4S4D996"/>
<dbReference type="PANTHER" id="PTHR47995">
    <property type="entry name" value="TRANSCRIPTION FACTOR MYB33-RELATED"/>
    <property type="match status" value="1"/>
</dbReference>
<dbReference type="Gene3D" id="1.10.10.60">
    <property type="entry name" value="Homeodomain-like"/>
    <property type="match status" value="2"/>
</dbReference>
<accession>A0A4S4D996</accession>
<evidence type="ECO:0000256" key="3">
    <source>
        <dbReference type="ARBA" id="ARBA00023015"/>
    </source>
</evidence>
<dbReference type="PROSITE" id="PS50090">
    <property type="entry name" value="MYB_LIKE"/>
    <property type="match status" value="2"/>
</dbReference>
<evidence type="ECO:0000256" key="2">
    <source>
        <dbReference type="ARBA" id="ARBA00022737"/>
    </source>
</evidence>
<dbReference type="Proteomes" id="UP000306102">
    <property type="component" value="Unassembled WGS sequence"/>
</dbReference>
<dbReference type="CDD" id="cd00167">
    <property type="entry name" value="SANT"/>
    <property type="match status" value="2"/>
</dbReference>